<accession>A0AA37V8G7</accession>
<reference evidence="2" key="1">
    <citation type="submission" date="2022-08" db="EMBL/GenBank/DDBJ databases">
        <title>Draft genome sequencing of Roseisolibacter agri AW1220.</title>
        <authorList>
            <person name="Tobiishi Y."/>
            <person name="Tonouchi A."/>
        </authorList>
    </citation>
    <scope>NUCLEOTIDE SEQUENCE</scope>
    <source>
        <strain evidence="2">AW1220</strain>
    </source>
</reference>
<dbReference type="Gene3D" id="3.40.50.410">
    <property type="entry name" value="von Willebrand factor, type A domain"/>
    <property type="match status" value="1"/>
</dbReference>
<dbReference type="PANTHER" id="PTHR10579">
    <property type="entry name" value="CALCIUM-ACTIVATED CHLORIDE CHANNEL REGULATOR"/>
    <property type="match status" value="1"/>
</dbReference>
<organism evidence="2 3">
    <name type="scientific">Roseisolibacter agri</name>
    <dbReference type="NCBI Taxonomy" id="2014610"/>
    <lineage>
        <taxon>Bacteria</taxon>
        <taxon>Pseudomonadati</taxon>
        <taxon>Gemmatimonadota</taxon>
        <taxon>Gemmatimonadia</taxon>
        <taxon>Gemmatimonadales</taxon>
        <taxon>Gemmatimonadaceae</taxon>
        <taxon>Roseisolibacter</taxon>
    </lineage>
</organism>
<evidence type="ECO:0000313" key="3">
    <source>
        <dbReference type="Proteomes" id="UP001161325"/>
    </source>
</evidence>
<dbReference type="Proteomes" id="UP001161325">
    <property type="component" value="Unassembled WGS sequence"/>
</dbReference>
<name>A0AA37V8G7_9BACT</name>
<dbReference type="RefSeq" id="WP_284352194.1">
    <property type="nucleotide sequence ID" value="NZ_BRXS01000007.1"/>
</dbReference>
<dbReference type="PANTHER" id="PTHR10579:SF43">
    <property type="entry name" value="ZINC FINGER (C3HC4-TYPE RING FINGER) FAMILY PROTEIN"/>
    <property type="match status" value="1"/>
</dbReference>
<dbReference type="PROSITE" id="PS50234">
    <property type="entry name" value="VWFA"/>
    <property type="match status" value="1"/>
</dbReference>
<protein>
    <recommendedName>
        <fullName evidence="1">VWFA domain-containing protein</fullName>
    </recommendedName>
</protein>
<dbReference type="InterPro" id="IPR051266">
    <property type="entry name" value="CLCR"/>
</dbReference>
<dbReference type="InterPro" id="IPR002035">
    <property type="entry name" value="VWF_A"/>
</dbReference>
<keyword evidence="3" id="KW-1185">Reference proteome</keyword>
<dbReference type="EMBL" id="BRXS01000007">
    <property type="protein sequence ID" value="GLC27761.1"/>
    <property type="molecule type" value="Genomic_DNA"/>
</dbReference>
<dbReference type="AlphaFoldDB" id="A0AA37V8G7"/>
<proteinExistence type="predicted"/>
<dbReference type="SUPFAM" id="SSF53300">
    <property type="entry name" value="vWA-like"/>
    <property type="match status" value="1"/>
</dbReference>
<comment type="caution">
    <text evidence="2">The sequence shown here is derived from an EMBL/GenBank/DDBJ whole genome shotgun (WGS) entry which is preliminary data.</text>
</comment>
<sequence length="441" mass="46487">METTLVADYDLVPAPDGTCAGYVVRALLTLSADPGTEPGRAALNLSLVLDRSGSMSGEPLHAARRAAAMLVRRLRPEDVVSVVAYADQVSTVAEPATGDAQRALPREIEQIETGGSTNLSGGWLRGRELVGRTLSAQRIAQADAGGMHRVLLLTDGLANAGITDPATLIGMCRAAREQGITTTTIGFGEGYDEALLRAMADAGGGSTYYIERPDQAADVFGEEIDGLLSLAAQNVAVDMRAADAVRLVRVHHDYPTAPHANGARVELGDLYAREPRALLVELFVPLPPGEVPGAWAPPAVGELVVHAHVVLPDGGIERQEIRLPVAPTLGATGVAEPTIVRERVLLQAAAARNAALRAREAGDFQQGAHLLAEAALAAAPYVGSDLRVAEEVEDLEAMASHFAEERVTAADAKYLAQMAYAQNRGKEGTRATLRRRPPPRA</sequence>
<gene>
    <name evidence="2" type="ORF">rosag_42740</name>
</gene>
<dbReference type="Pfam" id="PF00092">
    <property type="entry name" value="VWA"/>
    <property type="match status" value="1"/>
</dbReference>
<evidence type="ECO:0000259" key="1">
    <source>
        <dbReference type="PROSITE" id="PS50234"/>
    </source>
</evidence>
<feature type="domain" description="VWFA" evidence="1">
    <location>
        <begin position="44"/>
        <end position="227"/>
    </location>
</feature>
<dbReference type="InterPro" id="IPR036465">
    <property type="entry name" value="vWFA_dom_sf"/>
</dbReference>
<evidence type="ECO:0000313" key="2">
    <source>
        <dbReference type="EMBL" id="GLC27761.1"/>
    </source>
</evidence>
<dbReference type="SMART" id="SM00327">
    <property type="entry name" value="VWA"/>
    <property type="match status" value="1"/>
</dbReference>